<feature type="transmembrane region" description="Helical" evidence="1">
    <location>
        <begin position="186"/>
        <end position="207"/>
    </location>
</feature>
<dbReference type="OrthoDB" id="5295665at2"/>
<feature type="transmembrane region" description="Helical" evidence="1">
    <location>
        <begin position="365"/>
        <end position="383"/>
    </location>
</feature>
<keyword evidence="1" id="KW-0812">Transmembrane</keyword>
<organism evidence="2 3">
    <name type="scientific">Thioalkalivibrio denitrificans</name>
    <dbReference type="NCBI Taxonomy" id="108003"/>
    <lineage>
        <taxon>Bacteria</taxon>
        <taxon>Pseudomonadati</taxon>
        <taxon>Pseudomonadota</taxon>
        <taxon>Gammaproteobacteria</taxon>
        <taxon>Chromatiales</taxon>
        <taxon>Ectothiorhodospiraceae</taxon>
        <taxon>Thioalkalivibrio</taxon>
    </lineage>
</organism>
<dbReference type="Proteomes" id="UP000189462">
    <property type="component" value="Unassembled WGS sequence"/>
</dbReference>
<dbReference type="EMBL" id="MVBK01000011">
    <property type="protein sequence ID" value="OOG28071.1"/>
    <property type="molecule type" value="Genomic_DNA"/>
</dbReference>
<evidence type="ECO:0000313" key="2">
    <source>
        <dbReference type="EMBL" id="OOG28071.1"/>
    </source>
</evidence>
<feature type="transmembrane region" description="Helical" evidence="1">
    <location>
        <begin position="116"/>
        <end position="139"/>
    </location>
</feature>
<proteinExistence type="predicted"/>
<keyword evidence="3" id="KW-1185">Reference proteome</keyword>
<reference evidence="2 3" key="1">
    <citation type="submission" date="2017-02" db="EMBL/GenBank/DDBJ databases">
        <title>Genomic diversity within the haloalkaliphilic genus Thioalkalivibrio.</title>
        <authorList>
            <person name="Ahn A.-C."/>
            <person name="Meier-Kolthoff J."/>
            <person name="Overmars L."/>
            <person name="Richter M."/>
            <person name="Woyke T."/>
            <person name="Sorokin D.Y."/>
            <person name="Muyzer G."/>
        </authorList>
    </citation>
    <scope>NUCLEOTIDE SEQUENCE [LARGE SCALE GENOMIC DNA]</scope>
    <source>
        <strain evidence="2 3">ALJD</strain>
    </source>
</reference>
<dbReference type="AlphaFoldDB" id="A0A1V3NSQ5"/>
<dbReference type="RefSeq" id="WP_077277517.1">
    <property type="nucleotide sequence ID" value="NZ_MVBK01000011.1"/>
</dbReference>
<sequence>MNVGALSLGQTPPLRVPMPFLISAPVFLLAGALVLLFGQAELFATRWTREMLALTHLLTLGFLGTIMLGALQQLLPVLAGAPVPAAARVSVALYGLWIPGTVLLVAGMGLGGPWALQAGAVLLAAAVALFVVACGSALWRSGSRHDTIPAMALALLALAVSATFAVWLLWRTGWQAPVAHPVTRLHIGWAAILWIAGLIMGVAYQVVPMFQLTSPYPRGLRRTLVPLLAALLVAWSLWPSPWLSAALAVVLSVFAGMTLWLQHRRRRRISDPTLDFWRVAMVSMLLAALAWMIWLVRPDPRLEVLIGALFLAGFATAAVNGMLYKIVPFLVWLHLTNRNQEAGLGQRGLPNMKQVIPQRHARIQWWLYTTALALLCLSVLFALPPWPAGLAWTASTLYLLWNLIGALRCYRRHLRPLGSEKAV</sequence>
<comment type="caution">
    <text evidence="2">The sequence shown here is derived from an EMBL/GenBank/DDBJ whole genome shotgun (WGS) entry which is preliminary data.</text>
</comment>
<keyword evidence="1" id="KW-0472">Membrane</keyword>
<evidence type="ECO:0000313" key="3">
    <source>
        <dbReference type="Proteomes" id="UP000189462"/>
    </source>
</evidence>
<feature type="transmembrane region" description="Helical" evidence="1">
    <location>
        <begin position="244"/>
        <end position="263"/>
    </location>
</feature>
<accession>A0A1V3NSQ5</accession>
<gene>
    <name evidence="2" type="ORF">B1C78_02280</name>
</gene>
<feature type="transmembrane region" description="Helical" evidence="1">
    <location>
        <begin position="151"/>
        <end position="170"/>
    </location>
</feature>
<protein>
    <submittedName>
        <fullName evidence="2">Uncharacterized protein</fullName>
    </submittedName>
</protein>
<evidence type="ECO:0000256" key="1">
    <source>
        <dbReference type="SAM" id="Phobius"/>
    </source>
</evidence>
<feature type="transmembrane region" description="Helical" evidence="1">
    <location>
        <begin position="275"/>
        <end position="296"/>
    </location>
</feature>
<dbReference type="STRING" id="108003.B1C78_02280"/>
<feature type="transmembrane region" description="Helical" evidence="1">
    <location>
        <begin position="389"/>
        <end position="410"/>
    </location>
</feature>
<feature type="transmembrane region" description="Helical" evidence="1">
    <location>
        <begin position="91"/>
        <end position="110"/>
    </location>
</feature>
<feature type="transmembrane region" description="Helical" evidence="1">
    <location>
        <begin position="302"/>
        <end position="324"/>
    </location>
</feature>
<feature type="transmembrane region" description="Helical" evidence="1">
    <location>
        <begin position="52"/>
        <end position="71"/>
    </location>
</feature>
<feature type="transmembrane region" description="Helical" evidence="1">
    <location>
        <begin position="20"/>
        <end position="40"/>
    </location>
</feature>
<name>A0A1V3NSQ5_9GAMM</name>
<keyword evidence="1" id="KW-1133">Transmembrane helix</keyword>